<dbReference type="PANTHER" id="PTHR30193:SF37">
    <property type="entry name" value="INNER MEMBRANE ABC TRANSPORTER PERMEASE PROTEIN YCJO"/>
    <property type="match status" value="1"/>
</dbReference>
<feature type="transmembrane region" description="Helical" evidence="7">
    <location>
        <begin position="231"/>
        <end position="251"/>
    </location>
</feature>
<dbReference type="GO" id="GO:0055085">
    <property type="term" value="P:transmembrane transport"/>
    <property type="evidence" value="ECO:0007669"/>
    <property type="project" value="InterPro"/>
</dbReference>
<dbReference type="InterPro" id="IPR000515">
    <property type="entry name" value="MetI-like"/>
</dbReference>
<accession>A0A6V8KZT3</accession>
<dbReference type="CDD" id="cd06261">
    <property type="entry name" value="TM_PBP2"/>
    <property type="match status" value="1"/>
</dbReference>
<feature type="transmembrane region" description="Helical" evidence="7">
    <location>
        <begin position="283"/>
        <end position="308"/>
    </location>
</feature>
<feature type="transmembrane region" description="Helical" evidence="7">
    <location>
        <begin position="128"/>
        <end position="148"/>
    </location>
</feature>
<comment type="similarity">
    <text evidence="7">Belongs to the binding-protein-dependent transport system permease family.</text>
</comment>
<keyword evidence="6 7" id="KW-0472">Membrane</keyword>
<protein>
    <submittedName>
        <fullName evidence="10">Sugar ABC transporter permease</fullName>
    </submittedName>
</protein>
<dbReference type="GO" id="GO:0005886">
    <property type="term" value="C:plasma membrane"/>
    <property type="evidence" value="ECO:0007669"/>
    <property type="project" value="UniProtKB-SubCell"/>
</dbReference>
<evidence type="ECO:0000256" key="3">
    <source>
        <dbReference type="ARBA" id="ARBA00022475"/>
    </source>
</evidence>
<evidence type="ECO:0000256" key="4">
    <source>
        <dbReference type="ARBA" id="ARBA00022692"/>
    </source>
</evidence>
<evidence type="ECO:0000256" key="1">
    <source>
        <dbReference type="ARBA" id="ARBA00004651"/>
    </source>
</evidence>
<gene>
    <name evidence="10" type="primary">msmF_3</name>
    <name evidence="10" type="ORF">Prum_014710</name>
</gene>
<evidence type="ECO:0000256" key="8">
    <source>
        <dbReference type="SAM" id="MobiDB-lite"/>
    </source>
</evidence>
<dbReference type="PANTHER" id="PTHR30193">
    <property type="entry name" value="ABC TRANSPORTER PERMEASE PROTEIN"/>
    <property type="match status" value="1"/>
</dbReference>
<evidence type="ECO:0000256" key="2">
    <source>
        <dbReference type="ARBA" id="ARBA00022448"/>
    </source>
</evidence>
<evidence type="ECO:0000256" key="5">
    <source>
        <dbReference type="ARBA" id="ARBA00022989"/>
    </source>
</evidence>
<dbReference type="SUPFAM" id="SSF161098">
    <property type="entry name" value="MetI-like"/>
    <property type="match status" value="1"/>
</dbReference>
<feature type="transmembrane region" description="Helical" evidence="7">
    <location>
        <begin position="90"/>
        <end position="116"/>
    </location>
</feature>
<dbReference type="InterPro" id="IPR035906">
    <property type="entry name" value="MetI-like_sf"/>
</dbReference>
<feature type="domain" description="ABC transmembrane type-1" evidence="9">
    <location>
        <begin position="91"/>
        <end position="304"/>
    </location>
</feature>
<keyword evidence="11" id="KW-1185">Reference proteome</keyword>
<feature type="region of interest" description="Disordered" evidence="8">
    <location>
        <begin position="1"/>
        <end position="20"/>
    </location>
</feature>
<dbReference type="PROSITE" id="PS50928">
    <property type="entry name" value="ABC_TM1"/>
    <property type="match status" value="1"/>
</dbReference>
<dbReference type="Proteomes" id="UP000482960">
    <property type="component" value="Unassembled WGS sequence"/>
</dbReference>
<dbReference type="EMBL" id="BLPG01000001">
    <property type="protein sequence ID" value="GFJ87829.1"/>
    <property type="molecule type" value="Genomic_DNA"/>
</dbReference>
<keyword evidence="2 7" id="KW-0813">Transport</keyword>
<name>A0A6V8KZT3_9ACTN</name>
<organism evidence="10 11">
    <name type="scientific">Phytohabitans rumicis</name>
    <dbReference type="NCBI Taxonomy" id="1076125"/>
    <lineage>
        <taxon>Bacteria</taxon>
        <taxon>Bacillati</taxon>
        <taxon>Actinomycetota</taxon>
        <taxon>Actinomycetes</taxon>
        <taxon>Micromonosporales</taxon>
        <taxon>Micromonosporaceae</taxon>
    </lineage>
</organism>
<comment type="subcellular location">
    <subcellularLocation>
        <location evidence="1 7">Cell membrane</location>
        <topology evidence="1 7">Multi-pass membrane protein</topology>
    </subcellularLocation>
</comment>
<dbReference type="Pfam" id="PF00528">
    <property type="entry name" value="BPD_transp_1"/>
    <property type="match status" value="1"/>
</dbReference>
<sequence>MTRESRVGVDSAPAGTGGAVQATRRTIPGLRLSRLWALPALIPVFLLRYLAVGVGAYYAFTSWNGVSVQADFVGLANFRRLFSDEVARQAVWNTLLLSSTAVILSNVFGMLLALSLNRLLRTRQLLRSMFFAPFAMTPLAVSYVWAYILDYDGLLNRTLGWVGLSSWRHAWIGDPDTAIWTILVVLVWQLSGLCMIIYLSGLQGVPEEVIEASELDGAGQFATFRHVLLPLLNPAIVVAVALPTIMTLRVFDQVIGLTNGGPAQATETLATQVYRQSFVSGDYGYGAAIALMLTVVIAVVSLAQIFILRRR</sequence>
<feature type="transmembrane region" description="Helical" evidence="7">
    <location>
        <begin position="178"/>
        <end position="199"/>
    </location>
</feature>
<feature type="transmembrane region" description="Helical" evidence="7">
    <location>
        <begin position="35"/>
        <end position="60"/>
    </location>
</feature>
<evidence type="ECO:0000313" key="10">
    <source>
        <dbReference type="EMBL" id="GFJ87829.1"/>
    </source>
</evidence>
<proteinExistence type="inferred from homology"/>
<keyword evidence="5 7" id="KW-1133">Transmembrane helix</keyword>
<evidence type="ECO:0000313" key="11">
    <source>
        <dbReference type="Proteomes" id="UP000482960"/>
    </source>
</evidence>
<keyword evidence="3" id="KW-1003">Cell membrane</keyword>
<keyword evidence="4 7" id="KW-0812">Transmembrane</keyword>
<evidence type="ECO:0000259" key="9">
    <source>
        <dbReference type="PROSITE" id="PS50928"/>
    </source>
</evidence>
<dbReference type="InterPro" id="IPR051393">
    <property type="entry name" value="ABC_transporter_permease"/>
</dbReference>
<reference evidence="10 11" key="1">
    <citation type="submission" date="2020-03" db="EMBL/GenBank/DDBJ databases">
        <title>Whole genome shotgun sequence of Phytohabitans rumicis NBRC 108638.</title>
        <authorList>
            <person name="Komaki H."/>
            <person name="Tamura T."/>
        </authorList>
    </citation>
    <scope>NUCLEOTIDE SEQUENCE [LARGE SCALE GENOMIC DNA]</scope>
    <source>
        <strain evidence="10 11">NBRC 108638</strain>
    </source>
</reference>
<comment type="caution">
    <text evidence="10">The sequence shown here is derived from an EMBL/GenBank/DDBJ whole genome shotgun (WGS) entry which is preliminary data.</text>
</comment>
<dbReference type="Gene3D" id="1.10.3720.10">
    <property type="entry name" value="MetI-like"/>
    <property type="match status" value="1"/>
</dbReference>
<dbReference type="AlphaFoldDB" id="A0A6V8KZT3"/>
<evidence type="ECO:0000256" key="7">
    <source>
        <dbReference type="RuleBase" id="RU363032"/>
    </source>
</evidence>
<reference evidence="10 11" key="2">
    <citation type="submission" date="2020-03" db="EMBL/GenBank/DDBJ databases">
        <authorList>
            <person name="Ichikawa N."/>
            <person name="Kimura A."/>
            <person name="Kitahashi Y."/>
            <person name="Uohara A."/>
        </authorList>
    </citation>
    <scope>NUCLEOTIDE SEQUENCE [LARGE SCALE GENOMIC DNA]</scope>
    <source>
        <strain evidence="10 11">NBRC 108638</strain>
    </source>
</reference>
<evidence type="ECO:0000256" key="6">
    <source>
        <dbReference type="ARBA" id="ARBA00023136"/>
    </source>
</evidence>